<feature type="compositionally biased region" description="Low complexity" evidence="2">
    <location>
        <begin position="1"/>
        <end position="15"/>
    </location>
</feature>
<dbReference type="PANTHER" id="PTHR46910:SF38">
    <property type="entry name" value="ZN(2)-C6 FUNGAL-TYPE DOMAIN-CONTAINING PROTEIN"/>
    <property type="match status" value="1"/>
</dbReference>
<feature type="compositionally biased region" description="Polar residues" evidence="2">
    <location>
        <begin position="428"/>
        <end position="445"/>
    </location>
</feature>
<dbReference type="Proteomes" id="UP001465976">
    <property type="component" value="Unassembled WGS sequence"/>
</dbReference>
<accession>A0ABR3FLS6</accession>
<keyword evidence="1" id="KW-0539">Nucleus</keyword>
<dbReference type="InterPro" id="IPR050987">
    <property type="entry name" value="AtrR-like"/>
</dbReference>
<organism evidence="4 5">
    <name type="scientific">Marasmius crinis-equi</name>
    <dbReference type="NCBI Taxonomy" id="585013"/>
    <lineage>
        <taxon>Eukaryota</taxon>
        <taxon>Fungi</taxon>
        <taxon>Dikarya</taxon>
        <taxon>Basidiomycota</taxon>
        <taxon>Agaricomycotina</taxon>
        <taxon>Agaricomycetes</taxon>
        <taxon>Agaricomycetidae</taxon>
        <taxon>Agaricales</taxon>
        <taxon>Marasmiineae</taxon>
        <taxon>Marasmiaceae</taxon>
        <taxon>Marasmius</taxon>
    </lineage>
</organism>
<dbReference type="InterPro" id="IPR007219">
    <property type="entry name" value="XnlR_reg_dom"/>
</dbReference>
<protein>
    <submittedName>
        <fullName evidence="4">Gypsy retrotransposon integrase-like protein 1</fullName>
    </submittedName>
</protein>
<keyword evidence="5" id="KW-1185">Reference proteome</keyword>
<reference evidence="4 5" key="1">
    <citation type="submission" date="2024-02" db="EMBL/GenBank/DDBJ databases">
        <title>A draft genome for the cacao thread blight pathogen Marasmius crinis-equi.</title>
        <authorList>
            <person name="Cohen S.P."/>
            <person name="Baruah I.K."/>
            <person name="Amoako-Attah I."/>
            <person name="Bukari Y."/>
            <person name="Meinhardt L.W."/>
            <person name="Bailey B.A."/>
        </authorList>
    </citation>
    <scope>NUCLEOTIDE SEQUENCE [LARGE SCALE GENOMIC DNA]</scope>
    <source>
        <strain evidence="4 5">GH-76</strain>
    </source>
</reference>
<comment type="caution">
    <text evidence="4">The sequence shown here is derived from an EMBL/GenBank/DDBJ whole genome shotgun (WGS) entry which is preliminary data.</text>
</comment>
<dbReference type="Pfam" id="PF04082">
    <property type="entry name" value="Fungal_trans"/>
    <property type="match status" value="1"/>
</dbReference>
<name>A0ABR3FLS6_9AGAR</name>
<feature type="region of interest" description="Disordered" evidence="2">
    <location>
        <begin position="1"/>
        <end position="30"/>
    </location>
</feature>
<evidence type="ECO:0000256" key="2">
    <source>
        <dbReference type="SAM" id="MobiDB-lite"/>
    </source>
</evidence>
<proteinExistence type="predicted"/>
<dbReference type="EMBL" id="JBAHYK010000245">
    <property type="protein sequence ID" value="KAL0576124.1"/>
    <property type="molecule type" value="Genomic_DNA"/>
</dbReference>
<feature type="domain" description="Xylanolytic transcriptional activator regulatory" evidence="3">
    <location>
        <begin position="122"/>
        <end position="223"/>
    </location>
</feature>
<feature type="region of interest" description="Disordered" evidence="2">
    <location>
        <begin position="413"/>
        <end position="446"/>
    </location>
</feature>
<evidence type="ECO:0000256" key="1">
    <source>
        <dbReference type="ARBA" id="ARBA00023242"/>
    </source>
</evidence>
<evidence type="ECO:0000313" key="5">
    <source>
        <dbReference type="Proteomes" id="UP001465976"/>
    </source>
</evidence>
<dbReference type="CDD" id="cd12148">
    <property type="entry name" value="fungal_TF_MHR"/>
    <property type="match status" value="1"/>
</dbReference>
<dbReference type="PANTHER" id="PTHR46910">
    <property type="entry name" value="TRANSCRIPTION FACTOR PDR1"/>
    <property type="match status" value="1"/>
</dbReference>
<evidence type="ECO:0000259" key="3">
    <source>
        <dbReference type="Pfam" id="PF04082"/>
    </source>
</evidence>
<evidence type="ECO:0000313" key="4">
    <source>
        <dbReference type="EMBL" id="KAL0576124.1"/>
    </source>
</evidence>
<gene>
    <name evidence="4" type="primary">GIN1_10</name>
    <name evidence="4" type="ORF">V5O48_005842</name>
</gene>
<sequence>MSTGSPGSVSSGLSGPFLTNAATPSDDDEEVIKTEEYDLANPMDRLDIGTQEETFYGKSSDMVFIRSALSAKAEYSSAGSKDTAKEPKRPEFWEAFSWQRLTPQHEPPLQFPSRELMSLLMGHFFEDYQIMFPLLHRPTFERHVANGRHLFDVRFGLLLLSVCAIGSRYVDVNNPRVVSEGAYDPSESDTTKKHSLGWRWYRQIGYRALQADFSSSPDVCQLQLVVGTVRRPEGTSASEQEQIAVKEFDRALNEWIDNIPDHIRWNPHMHKDNKFFFNQSCFLHINYYWVQIQVHRSFISGRATPDKAMAFASLAVCANAARSCSHVMELQVREGDLMIPFPETQMVLFNSAIVLLFNIWRGKSIGITPDPVKELNDVLKCVNILQTYEGRWQMCGRLCDILMELVSFSDLDTAPSQSNNLKRPRSAELSTGEASQSESPFGTGTSESIFSSFIPSSWQWAEDPSSGLPLYTKDLGRLPLHGTTSDMFGDDLSESSSQVRLNPSFSESWSIEAANVKSSCNGAALAMWSGTPGEYG</sequence>